<protein>
    <submittedName>
        <fullName evidence="7">DNA polymerase III subunit alpha</fullName>
    </submittedName>
</protein>
<evidence type="ECO:0000259" key="5">
    <source>
        <dbReference type="Pfam" id="PF07733"/>
    </source>
</evidence>
<dbReference type="GO" id="GO:0003887">
    <property type="term" value="F:DNA-directed DNA polymerase activity"/>
    <property type="evidence" value="ECO:0007669"/>
    <property type="project" value="UniProtKB-KW"/>
</dbReference>
<dbReference type="Pfam" id="PF17657">
    <property type="entry name" value="DNA_pol3_finger"/>
    <property type="match status" value="1"/>
</dbReference>
<keyword evidence="3" id="KW-0235">DNA replication</keyword>
<gene>
    <name evidence="7" type="ORF">ENT77_07570</name>
</gene>
<keyword evidence="4" id="KW-0239">DNA-directed DNA polymerase</keyword>
<evidence type="ECO:0000256" key="4">
    <source>
        <dbReference type="ARBA" id="ARBA00022932"/>
    </source>
</evidence>
<comment type="caution">
    <text evidence="7">The sequence shown here is derived from an EMBL/GenBank/DDBJ whole genome shotgun (WGS) entry which is preliminary data.</text>
</comment>
<dbReference type="InterPro" id="IPR011708">
    <property type="entry name" value="DNA_pol3_alpha_NTPase_dom"/>
</dbReference>
<dbReference type="PANTHER" id="PTHR32294:SF0">
    <property type="entry name" value="DNA POLYMERASE III SUBUNIT ALPHA"/>
    <property type="match status" value="1"/>
</dbReference>
<evidence type="ECO:0000313" key="7">
    <source>
        <dbReference type="EMBL" id="HGU41039.1"/>
    </source>
</evidence>
<reference evidence="7" key="1">
    <citation type="journal article" date="2020" name="mSystems">
        <title>Genome- and Community-Level Interaction Insights into Carbon Utilization and Element Cycling Functions of Hydrothermarchaeota in Hydrothermal Sediment.</title>
        <authorList>
            <person name="Zhou Z."/>
            <person name="Liu Y."/>
            <person name="Xu W."/>
            <person name="Pan J."/>
            <person name="Luo Z.H."/>
            <person name="Li M."/>
        </authorList>
    </citation>
    <scope>NUCLEOTIDE SEQUENCE [LARGE SCALE GENOMIC DNA]</scope>
    <source>
        <strain evidence="7">SpSt-609</strain>
    </source>
</reference>
<keyword evidence="1" id="KW-0808">Transferase</keyword>
<feature type="domain" description="DNA polymerase III alpha subunit finger" evidence="6">
    <location>
        <begin position="393"/>
        <end position="531"/>
    </location>
</feature>
<evidence type="ECO:0000256" key="1">
    <source>
        <dbReference type="ARBA" id="ARBA00022679"/>
    </source>
</evidence>
<evidence type="ECO:0000259" key="6">
    <source>
        <dbReference type="Pfam" id="PF17657"/>
    </source>
</evidence>
<dbReference type="EMBL" id="DSZY01000034">
    <property type="protein sequence ID" value="HGU41039.1"/>
    <property type="molecule type" value="Genomic_DNA"/>
</dbReference>
<dbReference type="InterPro" id="IPR040982">
    <property type="entry name" value="DNA_pol3_finger"/>
</dbReference>
<feature type="domain" description="Bacterial DNA polymerase III alpha subunit NTPase" evidence="5">
    <location>
        <begin position="328"/>
        <end position="384"/>
    </location>
</feature>
<dbReference type="GO" id="GO:0006260">
    <property type="term" value="P:DNA replication"/>
    <property type="evidence" value="ECO:0007669"/>
    <property type="project" value="UniProtKB-KW"/>
</dbReference>
<feature type="domain" description="Bacterial DNA polymerase III alpha subunit NTPase" evidence="5">
    <location>
        <begin position="200"/>
        <end position="320"/>
    </location>
</feature>
<proteinExistence type="predicted"/>
<accession>A0A7C4RWQ9</accession>
<keyword evidence="2" id="KW-0548">Nucleotidyltransferase</keyword>
<evidence type="ECO:0000256" key="2">
    <source>
        <dbReference type="ARBA" id="ARBA00022695"/>
    </source>
</evidence>
<name>A0A7C4RWQ9_9BACT</name>
<dbReference type="GO" id="GO:0008408">
    <property type="term" value="F:3'-5' exonuclease activity"/>
    <property type="evidence" value="ECO:0007669"/>
    <property type="project" value="InterPro"/>
</dbReference>
<sequence length="858" mass="97575">MSLYGVVSAKVVRAFCFSSVFSFNGSVVTFEDVFDWAAKNSIDVLILSDTTLCGIGNFILHARRFPKLRALVGMRFPDEPNKTFLATNDEQLELIINSYNSGRFSQIKNLPYVDIPPAQYLPDQQQLWSIFRDKLEKFRGQQVTYNPISNEPRIFEIQELSFHQDLINSLQRFTGYELAPGQKLPVAPEGFLERFAGFASERNQRERMLKEIKLIRSKGFEDYFYTIYKIVSIARENGILLGPGRGSAVGSYLLYLMGVTSINPLEFGLLFERFLNEGRQDYPDVDIDVEDERRQELIELLRKEFGYVYHISAYSTLPAKFMEDLPMSLTEKLRSIPVSRTTHAAGLVISTTPLRLPIAPGTQTLEWDMETLEKWGLVKIDILGLKTLSVYKELTSRIEIETIPLNDRKTFKYVSTGFTDNIFQLDSKLGKMVVRDVKPSSIRELAMAISLNRPGPIKAGIIDRIKKAKKEKRKLFNFDILDETFGFPLYQEQVMLIALQLAGMTPVEADSLRRAISKGDASSFKELYERLERILTLKFGKTGKELAKSILAFGEYTFNKSHAIAYAHLTYFMAYFKTNHPTLFYSVYLKHDSSVLEDALYNLQVLGYKVLPPIVKFKGVSTERDKLTETIFQLPFSVVPGISIAKAEELENRVFETFEEFVDSSGLNISTIEALIKVGSFDAIFESRRKAIQKLRHLRTGLNPEAQRLARLFGKKIAEPETKIEEIWERTLMEFETIGIGLTPPAECENLLAPYCLAYALNLPYAVHVRVKAGFGTDGRSVFKVNAPDGVYTLVYPSKLHEGLRRVIYIVDEISQSEISKSKVVGGFEKVVVEDVNNTTIIENARPIVNRFQTQILD</sequence>
<organism evidence="7">
    <name type="scientific">Fervidobacterium thailandense</name>
    <dbReference type="NCBI Taxonomy" id="1008305"/>
    <lineage>
        <taxon>Bacteria</taxon>
        <taxon>Thermotogati</taxon>
        <taxon>Thermotogota</taxon>
        <taxon>Thermotogae</taxon>
        <taxon>Thermotogales</taxon>
        <taxon>Fervidobacteriaceae</taxon>
        <taxon>Fervidobacterium</taxon>
    </lineage>
</organism>
<dbReference type="AlphaFoldDB" id="A0A7C4RWQ9"/>
<evidence type="ECO:0000256" key="3">
    <source>
        <dbReference type="ARBA" id="ARBA00022705"/>
    </source>
</evidence>
<dbReference type="Pfam" id="PF07733">
    <property type="entry name" value="DNA_pol3_alpha"/>
    <property type="match status" value="2"/>
</dbReference>
<dbReference type="InterPro" id="IPR004805">
    <property type="entry name" value="DnaE2/DnaE/PolC"/>
</dbReference>
<dbReference type="PANTHER" id="PTHR32294">
    <property type="entry name" value="DNA POLYMERASE III SUBUNIT ALPHA"/>
    <property type="match status" value="1"/>
</dbReference>